<dbReference type="PANTHER" id="PTHR32552:SF83">
    <property type="entry name" value="BLR3904 PROTEIN"/>
    <property type="match status" value="1"/>
</dbReference>
<dbReference type="InterPro" id="IPR012910">
    <property type="entry name" value="Plug_dom"/>
</dbReference>
<dbReference type="GO" id="GO:0015891">
    <property type="term" value="P:siderophore transport"/>
    <property type="evidence" value="ECO:0007669"/>
    <property type="project" value="InterPro"/>
</dbReference>
<dbReference type="Gene3D" id="2.170.130.10">
    <property type="entry name" value="TonB-dependent receptor, plug domain"/>
    <property type="match status" value="1"/>
</dbReference>
<evidence type="ECO:0000256" key="12">
    <source>
        <dbReference type="PROSITE-ProRule" id="PRU01360"/>
    </source>
</evidence>
<evidence type="ECO:0000256" key="2">
    <source>
        <dbReference type="ARBA" id="ARBA00009810"/>
    </source>
</evidence>
<organism evidence="17 18">
    <name type="scientific">Pseudolysobacter antarcticus</name>
    <dbReference type="NCBI Taxonomy" id="2511995"/>
    <lineage>
        <taxon>Bacteria</taxon>
        <taxon>Pseudomonadati</taxon>
        <taxon>Pseudomonadota</taxon>
        <taxon>Gammaproteobacteria</taxon>
        <taxon>Lysobacterales</taxon>
        <taxon>Rhodanobacteraceae</taxon>
        <taxon>Pseudolysobacter</taxon>
    </lineage>
</organism>
<dbReference type="GO" id="GO:0009279">
    <property type="term" value="C:cell outer membrane"/>
    <property type="evidence" value="ECO:0007669"/>
    <property type="project" value="UniProtKB-SubCell"/>
</dbReference>
<evidence type="ECO:0000313" key="18">
    <source>
        <dbReference type="Proteomes" id="UP000291562"/>
    </source>
</evidence>
<evidence type="ECO:0000256" key="14">
    <source>
        <dbReference type="SAM" id="SignalP"/>
    </source>
</evidence>
<feature type="domain" description="TonB-dependent receptor plug" evidence="16">
    <location>
        <begin position="78"/>
        <end position="178"/>
    </location>
</feature>
<dbReference type="EMBL" id="CP035704">
    <property type="protein sequence ID" value="QBB69761.1"/>
    <property type="molecule type" value="Genomic_DNA"/>
</dbReference>
<dbReference type="Pfam" id="PF07715">
    <property type="entry name" value="Plug"/>
    <property type="match status" value="1"/>
</dbReference>
<evidence type="ECO:0000256" key="9">
    <source>
        <dbReference type="ARBA" id="ARBA00023136"/>
    </source>
</evidence>
<protein>
    <submittedName>
        <fullName evidence="17">TonB-dependent siderophore receptor</fullName>
    </submittedName>
</protein>
<keyword evidence="18" id="KW-1185">Reference proteome</keyword>
<evidence type="ECO:0000256" key="4">
    <source>
        <dbReference type="ARBA" id="ARBA00022452"/>
    </source>
</evidence>
<dbReference type="CDD" id="cd01347">
    <property type="entry name" value="ligand_gated_channel"/>
    <property type="match status" value="1"/>
</dbReference>
<dbReference type="RefSeq" id="WP_129832021.1">
    <property type="nucleotide sequence ID" value="NZ_CP035704.1"/>
</dbReference>
<dbReference type="OrthoDB" id="9790771at2"/>
<feature type="chain" id="PRO_5019176042" evidence="14">
    <location>
        <begin position="36"/>
        <end position="801"/>
    </location>
</feature>
<proteinExistence type="inferred from homology"/>
<evidence type="ECO:0000313" key="17">
    <source>
        <dbReference type="EMBL" id="QBB69761.1"/>
    </source>
</evidence>
<gene>
    <name evidence="17" type="ORF">ELE36_04880</name>
</gene>
<dbReference type="GO" id="GO:0038023">
    <property type="term" value="F:signaling receptor activity"/>
    <property type="evidence" value="ECO:0007669"/>
    <property type="project" value="InterPro"/>
</dbReference>
<dbReference type="KEGG" id="xbc:ELE36_04880"/>
<keyword evidence="11 12" id="KW-0998">Cell outer membrane</keyword>
<evidence type="ECO:0000256" key="6">
    <source>
        <dbReference type="ARBA" id="ARBA00022729"/>
    </source>
</evidence>
<evidence type="ECO:0000256" key="11">
    <source>
        <dbReference type="ARBA" id="ARBA00023237"/>
    </source>
</evidence>
<evidence type="ECO:0000256" key="1">
    <source>
        <dbReference type="ARBA" id="ARBA00004571"/>
    </source>
</evidence>
<dbReference type="PANTHER" id="PTHR32552">
    <property type="entry name" value="FERRICHROME IRON RECEPTOR-RELATED"/>
    <property type="match status" value="1"/>
</dbReference>
<name>A0A411HH10_9GAMM</name>
<evidence type="ECO:0000256" key="7">
    <source>
        <dbReference type="ARBA" id="ARBA00023065"/>
    </source>
</evidence>
<dbReference type="Proteomes" id="UP000291562">
    <property type="component" value="Chromosome"/>
</dbReference>
<dbReference type="InterPro" id="IPR036942">
    <property type="entry name" value="Beta-barrel_TonB_sf"/>
</dbReference>
<keyword evidence="3 12" id="KW-0813">Transport</keyword>
<keyword evidence="5 12" id="KW-0812">Transmembrane</keyword>
<evidence type="ECO:0000259" key="15">
    <source>
        <dbReference type="Pfam" id="PF00593"/>
    </source>
</evidence>
<keyword evidence="10 17" id="KW-0675">Receptor</keyword>
<keyword evidence="4 12" id="KW-1134">Transmembrane beta strand</keyword>
<comment type="similarity">
    <text evidence="2 12 13">Belongs to the TonB-dependent receptor family.</text>
</comment>
<dbReference type="PROSITE" id="PS52016">
    <property type="entry name" value="TONB_DEPENDENT_REC_3"/>
    <property type="match status" value="1"/>
</dbReference>
<evidence type="ECO:0000256" key="3">
    <source>
        <dbReference type="ARBA" id="ARBA00022448"/>
    </source>
</evidence>
<keyword evidence="7" id="KW-0406">Ion transport</keyword>
<keyword evidence="9 12" id="KW-0472">Membrane</keyword>
<feature type="domain" description="TonB-dependent receptor-like beta-barrel" evidence="15">
    <location>
        <begin position="254"/>
        <end position="766"/>
    </location>
</feature>
<comment type="subcellular location">
    <subcellularLocation>
        <location evidence="1 12">Cell outer membrane</location>
        <topology evidence="1 12">Multi-pass membrane protein</topology>
    </subcellularLocation>
</comment>
<evidence type="ECO:0000256" key="8">
    <source>
        <dbReference type="ARBA" id="ARBA00023077"/>
    </source>
</evidence>
<dbReference type="FunFam" id="2.170.130.10:FF:000001">
    <property type="entry name" value="Catecholate siderophore TonB-dependent receptor"/>
    <property type="match status" value="1"/>
</dbReference>
<dbReference type="InterPro" id="IPR000531">
    <property type="entry name" value="Beta-barrel_TonB"/>
</dbReference>
<accession>A0A411HH10</accession>
<keyword evidence="6 14" id="KW-0732">Signal</keyword>
<dbReference type="NCBIfam" id="TIGR01783">
    <property type="entry name" value="TonB-siderophor"/>
    <property type="match status" value="1"/>
</dbReference>
<dbReference type="Gene3D" id="2.40.170.20">
    <property type="entry name" value="TonB-dependent receptor, beta-barrel domain"/>
    <property type="match status" value="1"/>
</dbReference>
<dbReference type="InterPro" id="IPR037066">
    <property type="entry name" value="Plug_dom_sf"/>
</dbReference>
<dbReference type="GO" id="GO:0015344">
    <property type="term" value="F:siderophore uptake transmembrane transporter activity"/>
    <property type="evidence" value="ECO:0007669"/>
    <property type="project" value="TreeGrafter"/>
</dbReference>
<dbReference type="Pfam" id="PF00593">
    <property type="entry name" value="TonB_dep_Rec_b-barrel"/>
    <property type="match status" value="1"/>
</dbReference>
<dbReference type="InterPro" id="IPR010105">
    <property type="entry name" value="TonB_sidphr_rcpt"/>
</dbReference>
<evidence type="ECO:0000256" key="10">
    <source>
        <dbReference type="ARBA" id="ARBA00023170"/>
    </source>
</evidence>
<dbReference type="AlphaFoldDB" id="A0A411HH10"/>
<dbReference type="SUPFAM" id="SSF56935">
    <property type="entry name" value="Porins"/>
    <property type="match status" value="1"/>
</dbReference>
<evidence type="ECO:0000256" key="13">
    <source>
        <dbReference type="RuleBase" id="RU003357"/>
    </source>
</evidence>
<reference evidence="17 18" key="1">
    <citation type="submission" date="2019-01" db="EMBL/GenBank/DDBJ databases">
        <title>Pseudolysobacter antarctica gen. nov., sp. nov., isolated from Fildes Peninsula, Antarctica.</title>
        <authorList>
            <person name="Wei Z."/>
            <person name="Peng F."/>
        </authorList>
    </citation>
    <scope>NUCLEOTIDE SEQUENCE [LARGE SCALE GENOMIC DNA]</scope>
    <source>
        <strain evidence="17 18">AQ6-296</strain>
    </source>
</reference>
<evidence type="ECO:0000256" key="5">
    <source>
        <dbReference type="ARBA" id="ARBA00022692"/>
    </source>
</evidence>
<dbReference type="InterPro" id="IPR039426">
    <property type="entry name" value="TonB-dep_rcpt-like"/>
</dbReference>
<sequence length="801" mass="86242">MSSSPFITSSHARPKRLLATALGVAFVSSASSVLAADNGTPVSPDADPAAGAVEHLDTINVDGIYSQKPASPKYTEVLRDVPQTINVIPKDLIQDQGVFLLRDILRQNVAGITFGAGEGGSYGDSVNIRGFSATNDISIDGIRDSANTTHSDPFNIDQIEVVKGPSSVYSGAGTVGGTINLVSKIPQVTDFTNISIGAGNADYRRVTADINQQVGGPHSGMAFRLNVMAHENDVAERDITGYKRWGIAPSFILGLGTPTQLTLSYVHEHDKNRPEYGIPLRNYAPVPGIDRSTYFGYTNVDQEKIDNDSFTAIIDHAFNEKVTLRNLTRWAQVDRYSVTDAPEGRICLKPGDYPLGTNLQLPGTAVRCGANGPASVGEGVGGPTYTPGGPIGNLRDTRNTILVNQTDLTSKFNTAGLEHTLVTGISLSHETFTLGSGSLYRNADGTTYAQLPISLFDPTHIYTLPLNRFYSTRADSTVDNRAVYAFDTLKFNDRWQLAGGLRYEHNEATYSSYTASPVASPTQVPGPLLPVATNPLKNSDDLISWRAGVVYKPQENGSIYLAYGNSKTPSTATVDGSCATSCDVDPESAKSYELGTKWDFFKDRLSLTAAIFRTDRTNYKVASGDPAIPYQTLDGSSRLKGIELGITGKISENWSVFANYDHLQSKVLQSVSAKVLATTGIDAQAGNPLANTPDNSANLWTTYALPYNVTVGYGANYTSSVFATANSYTPTTIYARAKIPGFVVHNAMLAYKVNDHLDLLLNINNIFNKEYFTQLRSVSTTSGWANPGTGRTVSLNANLKF</sequence>
<feature type="signal peptide" evidence="14">
    <location>
        <begin position="1"/>
        <end position="35"/>
    </location>
</feature>
<keyword evidence="8 13" id="KW-0798">TonB box</keyword>
<evidence type="ECO:0000259" key="16">
    <source>
        <dbReference type="Pfam" id="PF07715"/>
    </source>
</evidence>